<keyword evidence="3" id="KW-1185">Reference proteome</keyword>
<comment type="caution">
    <text evidence="2">The sequence shown here is derived from an EMBL/GenBank/DDBJ whole genome shotgun (WGS) entry which is preliminary data.</text>
</comment>
<evidence type="ECO:0000259" key="1">
    <source>
        <dbReference type="PROSITE" id="PS50842"/>
    </source>
</evidence>
<dbReference type="InterPro" id="IPR036908">
    <property type="entry name" value="RlpA-like_sf"/>
</dbReference>
<dbReference type="PANTHER" id="PTHR47295">
    <property type="entry name" value="EG45-LIKE DOMAIN CONTAINING PROTEIN 1-RELATED"/>
    <property type="match status" value="1"/>
</dbReference>
<gene>
    <name evidence="2" type="ORF">CJ030_MR2G013163</name>
</gene>
<evidence type="ECO:0000313" key="2">
    <source>
        <dbReference type="EMBL" id="KAB1221439.1"/>
    </source>
</evidence>
<dbReference type="OrthoDB" id="623670at2759"/>
<reference evidence="2 3" key="1">
    <citation type="journal article" date="2019" name="Plant Biotechnol. J.">
        <title>The red bayberry genome and genetic basis of sex determination.</title>
        <authorList>
            <person name="Jia H.M."/>
            <person name="Jia H.J."/>
            <person name="Cai Q.L."/>
            <person name="Wang Y."/>
            <person name="Zhao H.B."/>
            <person name="Yang W.F."/>
            <person name="Wang G.Y."/>
            <person name="Li Y.H."/>
            <person name="Zhan D.L."/>
            <person name="Shen Y.T."/>
            <person name="Niu Q.F."/>
            <person name="Chang L."/>
            <person name="Qiu J."/>
            <person name="Zhao L."/>
            <person name="Xie H.B."/>
            <person name="Fu W.Y."/>
            <person name="Jin J."/>
            <person name="Li X.W."/>
            <person name="Jiao Y."/>
            <person name="Zhou C.C."/>
            <person name="Tu T."/>
            <person name="Chai C.Y."/>
            <person name="Gao J.L."/>
            <person name="Fan L.J."/>
            <person name="van de Weg E."/>
            <person name="Wang J.Y."/>
            <person name="Gao Z.S."/>
        </authorList>
    </citation>
    <scope>NUCLEOTIDE SEQUENCE [LARGE SCALE GENOMIC DNA]</scope>
    <source>
        <tissue evidence="2">Leaves</tissue>
    </source>
</reference>
<dbReference type="GO" id="GO:0009627">
    <property type="term" value="P:systemic acquired resistance"/>
    <property type="evidence" value="ECO:0007669"/>
    <property type="project" value="InterPro"/>
</dbReference>
<dbReference type="GO" id="GO:0048046">
    <property type="term" value="C:apoplast"/>
    <property type="evidence" value="ECO:0007669"/>
    <property type="project" value="InterPro"/>
</dbReference>
<proteinExistence type="predicted"/>
<dbReference type="AlphaFoldDB" id="A0A6A1W842"/>
<protein>
    <submittedName>
        <fullName evidence="2">Putative EG45-like domain containing protein 1</fullName>
    </submittedName>
</protein>
<dbReference type="InterPro" id="IPR044206">
    <property type="entry name" value="EGC1/2"/>
</dbReference>
<dbReference type="Pfam" id="PF03330">
    <property type="entry name" value="DPBB_1"/>
    <property type="match status" value="1"/>
</dbReference>
<accession>A0A6A1W842</accession>
<dbReference type="PROSITE" id="PS50842">
    <property type="entry name" value="EXPANSIN_EG45"/>
    <property type="match status" value="1"/>
</dbReference>
<evidence type="ECO:0000313" key="3">
    <source>
        <dbReference type="Proteomes" id="UP000516437"/>
    </source>
</evidence>
<dbReference type="InterPro" id="IPR009009">
    <property type="entry name" value="RlpA-like_DPBB"/>
</dbReference>
<organism evidence="2 3">
    <name type="scientific">Morella rubra</name>
    <name type="common">Chinese bayberry</name>
    <dbReference type="NCBI Taxonomy" id="262757"/>
    <lineage>
        <taxon>Eukaryota</taxon>
        <taxon>Viridiplantae</taxon>
        <taxon>Streptophyta</taxon>
        <taxon>Embryophyta</taxon>
        <taxon>Tracheophyta</taxon>
        <taxon>Spermatophyta</taxon>
        <taxon>Magnoliopsida</taxon>
        <taxon>eudicotyledons</taxon>
        <taxon>Gunneridae</taxon>
        <taxon>Pentapetalae</taxon>
        <taxon>rosids</taxon>
        <taxon>fabids</taxon>
        <taxon>Fagales</taxon>
        <taxon>Myricaceae</taxon>
        <taxon>Morella</taxon>
    </lineage>
</organism>
<dbReference type="Proteomes" id="UP000516437">
    <property type="component" value="Chromosome 2"/>
</dbReference>
<name>A0A6A1W842_9ROSI</name>
<dbReference type="EMBL" id="RXIC02000020">
    <property type="protein sequence ID" value="KAB1221439.1"/>
    <property type="molecule type" value="Genomic_DNA"/>
</dbReference>
<sequence>MVKMDACKSYGRSLPINFHTLIKEKTNPQNLSLILLAANSCGQKHKVGRKHRVALIATASNSIWENKTACGRKLSVKCIGPLNRAPHPCKPNEVLVEIVEHCPHCHETLNLSEEGFAEIANLDAGIVKIEYHE</sequence>
<feature type="domain" description="Expansin-like EG45" evidence="1">
    <location>
        <begin position="38"/>
        <end position="133"/>
    </location>
</feature>
<dbReference type="Gene3D" id="2.40.40.10">
    <property type="entry name" value="RlpA-like domain"/>
    <property type="match status" value="1"/>
</dbReference>
<dbReference type="CDD" id="cd22269">
    <property type="entry name" value="DPBB_EG45-like"/>
    <property type="match status" value="1"/>
</dbReference>
<dbReference type="InterPro" id="IPR007112">
    <property type="entry name" value="Expansin/allergen_DPBB_dom"/>
</dbReference>
<dbReference type="PANTHER" id="PTHR47295:SF10">
    <property type="entry name" value="EG45-LIKE DOMAIN CONTAINING PROTEIN"/>
    <property type="match status" value="1"/>
</dbReference>
<dbReference type="SUPFAM" id="SSF50685">
    <property type="entry name" value="Barwin-like endoglucanases"/>
    <property type="match status" value="1"/>
</dbReference>